<accession>A0A368U5V8</accession>
<dbReference type="AlphaFoldDB" id="A0A368U5V8"/>
<dbReference type="CDD" id="cd06982">
    <property type="entry name" value="cupin_BauB-like"/>
    <property type="match status" value="1"/>
</dbReference>
<protein>
    <submittedName>
        <fullName evidence="2">Cupin domain-containing protein</fullName>
    </submittedName>
</protein>
<sequence length="102" mass="11512">MTRQPLPAEPTSQLEDDKVIVTRWDFAPGAETGWHRHPHDYVVVPLLDGVMRLHTAEGYHESEVKAGVSYRRLAGVEHNVINAGKGHFAFVEIELKASQERK</sequence>
<dbReference type="OrthoDB" id="9800684at2"/>
<evidence type="ECO:0000259" key="1">
    <source>
        <dbReference type="Pfam" id="PF07883"/>
    </source>
</evidence>
<dbReference type="EMBL" id="QPII01000003">
    <property type="protein sequence ID" value="RCV90423.1"/>
    <property type="molecule type" value="Genomic_DNA"/>
</dbReference>
<proteinExistence type="predicted"/>
<dbReference type="Pfam" id="PF07883">
    <property type="entry name" value="Cupin_2"/>
    <property type="match status" value="1"/>
</dbReference>
<keyword evidence="3" id="KW-1185">Reference proteome</keyword>
<evidence type="ECO:0000313" key="3">
    <source>
        <dbReference type="Proteomes" id="UP000252405"/>
    </source>
</evidence>
<dbReference type="InterPro" id="IPR013096">
    <property type="entry name" value="Cupin_2"/>
</dbReference>
<comment type="caution">
    <text evidence="2">The sequence shown here is derived from an EMBL/GenBank/DDBJ whole genome shotgun (WGS) entry which is preliminary data.</text>
</comment>
<dbReference type="RefSeq" id="WP_114478026.1">
    <property type="nucleotide sequence ID" value="NZ_QPII01000003.1"/>
</dbReference>
<name>A0A368U5V8_9GAMM</name>
<feature type="domain" description="Cupin type-2" evidence="1">
    <location>
        <begin position="23"/>
        <end position="93"/>
    </location>
</feature>
<dbReference type="Gene3D" id="2.60.120.10">
    <property type="entry name" value="Jelly Rolls"/>
    <property type="match status" value="1"/>
</dbReference>
<evidence type="ECO:0000313" key="2">
    <source>
        <dbReference type="EMBL" id="RCV90423.1"/>
    </source>
</evidence>
<dbReference type="InterPro" id="IPR011051">
    <property type="entry name" value="RmlC_Cupin_sf"/>
</dbReference>
<dbReference type="InterPro" id="IPR014710">
    <property type="entry name" value="RmlC-like_jellyroll"/>
</dbReference>
<dbReference type="Proteomes" id="UP000252405">
    <property type="component" value="Unassembled WGS sequence"/>
</dbReference>
<gene>
    <name evidence="2" type="ORF">DU505_05650</name>
</gene>
<reference evidence="2 3" key="1">
    <citation type="submission" date="2018-07" db="EMBL/GenBank/DDBJ databases">
        <title>Halomonas montanilacus sp. nov., isolated from Lake Pengyan on Tibetan Plateau.</title>
        <authorList>
            <person name="Lu H."/>
            <person name="Xing P."/>
            <person name="Wu Q."/>
        </authorList>
    </citation>
    <scope>NUCLEOTIDE SEQUENCE [LARGE SCALE GENOMIC DNA]</scope>
    <source>
        <strain evidence="2 3">PYC7W</strain>
    </source>
</reference>
<organism evidence="2 3">
    <name type="scientific">Billgrantia montanilacus</name>
    <dbReference type="NCBI Taxonomy" id="2282305"/>
    <lineage>
        <taxon>Bacteria</taxon>
        <taxon>Pseudomonadati</taxon>
        <taxon>Pseudomonadota</taxon>
        <taxon>Gammaproteobacteria</taxon>
        <taxon>Oceanospirillales</taxon>
        <taxon>Halomonadaceae</taxon>
        <taxon>Billgrantia</taxon>
    </lineage>
</organism>
<dbReference type="SUPFAM" id="SSF51182">
    <property type="entry name" value="RmlC-like cupins"/>
    <property type="match status" value="1"/>
</dbReference>